<dbReference type="RefSeq" id="WP_141465198.1">
    <property type="nucleotide sequence ID" value="NZ_RBZW01000033.1"/>
</dbReference>
<keyword evidence="3" id="KW-0732">Signal</keyword>
<dbReference type="InterPro" id="IPR000914">
    <property type="entry name" value="SBP_5_dom"/>
</dbReference>
<protein>
    <submittedName>
        <fullName evidence="5">ABC transporter substrate-binding protein</fullName>
    </submittedName>
</protein>
<evidence type="ECO:0000313" key="5">
    <source>
        <dbReference type="EMBL" id="THE64412.1"/>
    </source>
</evidence>
<sequence>MDGSEGHANAGTRRAFLGWAGATATVGLAGCITAIEDRIDADSEGAQQIQRGLEAAGIEPPVETTIYANAENSERVRWTQLVQHALNETGLFDVGFESLEWSQYEQLCFNMAENEENALVSLDVSGGWDPHSYVEPLFHSANHAPAGLNFNHFAADGVDELIEDGLAEDDPDRRREIYAELQRELVEHVPVSPIRFGESVTVYRQDSIDDWRQYPLPGSEYESVYAPYAGVSTDADGGELVGDAVAVVSNTDPINMHDTTSNMATGLLYEGLLAVDFDGTPQPQLAADWTQLEETTYRFDLREDVNFHNGETLTAEHVRFSLDRYEGTPRENDVFEWYDHTEIVDETTLEIHLTEPYGPFETSVGLPIVPLAADEDDGVDLSATPVGTGPYEFADRSDGEYWDLERFDDHWFDGDDDVPAEAPIETVRMRIIDEPASRQAALETGEIDLATGVPTESVGGFVDDDSFAVERTVAGQFDFLIYPRYLEPFDRTEVRRGIDRLLPRTRILEDVYDGYGSVAYTTVPPLLEAFADPDLEDEIVAEYFE</sequence>
<accession>A0A4S3TK02</accession>
<dbReference type="PROSITE" id="PS01040">
    <property type="entry name" value="SBP_BACTERIAL_5"/>
    <property type="match status" value="1"/>
</dbReference>
<dbReference type="InterPro" id="IPR023765">
    <property type="entry name" value="SBP_5_CS"/>
</dbReference>
<evidence type="ECO:0000313" key="6">
    <source>
        <dbReference type="Proteomes" id="UP000318864"/>
    </source>
</evidence>
<evidence type="ECO:0000256" key="3">
    <source>
        <dbReference type="ARBA" id="ARBA00022729"/>
    </source>
</evidence>
<dbReference type="Gene3D" id="3.10.105.10">
    <property type="entry name" value="Dipeptide-binding Protein, Domain 3"/>
    <property type="match status" value="2"/>
</dbReference>
<dbReference type="OrthoDB" id="233597at2157"/>
<dbReference type="Pfam" id="PF00496">
    <property type="entry name" value="SBP_bac_5"/>
    <property type="match status" value="1"/>
</dbReference>
<dbReference type="InterPro" id="IPR039424">
    <property type="entry name" value="SBP_5"/>
</dbReference>
<evidence type="ECO:0000256" key="1">
    <source>
        <dbReference type="ARBA" id="ARBA00005695"/>
    </source>
</evidence>
<dbReference type="AlphaFoldDB" id="A0A4S3TK02"/>
<dbReference type="PANTHER" id="PTHR30290">
    <property type="entry name" value="PERIPLASMIC BINDING COMPONENT OF ABC TRANSPORTER"/>
    <property type="match status" value="1"/>
</dbReference>
<gene>
    <name evidence="5" type="ORF">D8Y22_13455</name>
</gene>
<dbReference type="GO" id="GO:1904680">
    <property type="term" value="F:peptide transmembrane transporter activity"/>
    <property type="evidence" value="ECO:0007669"/>
    <property type="project" value="TreeGrafter"/>
</dbReference>
<reference evidence="5 6" key="1">
    <citation type="submission" date="2018-10" db="EMBL/GenBank/DDBJ databases">
        <title>Natronolimnobius sp. XQ-INN 246 isolated from Inner Mongolia Autonomous Region of China.</title>
        <authorList>
            <person name="Xue Q."/>
        </authorList>
    </citation>
    <scope>NUCLEOTIDE SEQUENCE [LARGE SCALE GENOMIC DNA]</scope>
    <source>
        <strain evidence="5 6">XQ-INN 246</strain>
    </source>
</reference>
<name>A0A4S3TK02_9EURY</name>
<proteinExistence type="inferred from homology"/>
<dbReference type="PANTHER" id="PTHR30290:SF9">
    <property type="entry name" value="OLIGOPEPTIDE-BINDING PROTEIN APPA"/>
    <property type="match status" value="1"/>
</dbReference>
<dbReference type="SUPFAM" id="SSF53850">
    <property type="entry name" value="Periplasmic binding protein-like II"/>
    <property type="match status" value="2"/>
</dbReference>
<evidence type="ECO:0000256" key="2">
    <source>
        <dbReference type="ARBA" id="ARBA00022448"/>
    </source>
</evidence>
<dbReference type="Gene3D" id="3.40.190.10">
    <property type="entry name" value="Periplasmic binding protein-like II"/>
    <property type="match status" value="1"/>
</dbReference>
<keyword evidence="6" id="KW-1185">Reference proteome</keyword>
<keyword evidence="2" id="KW-0813">Transport</keyword>
<dbReference type="EMBL" id="RBZW01000033">
    <property type="protein sequence ID" value="THE64412.1"/>
    <property type="molecule type" value="Genomic_DNA"/>
</dbReference>
<comment type="caution">
    <text evidence="5">The sequence shown here is derived from an EMBL/GenBank/DDBJ whole genome shotgun (WGS) entry which is preliminary data.</text>
</comment>
<organism evidence="5 6">
    <name type="scientific">Salinadaptatus halalkaliphilus</name>
    <dbReference type="NCBI Taxonomy" id="2419781"/>
    <lineage>
        <taxon>Archaea</taxon>
        <taxon>Methanobacteriati</taxon>
        <taxon>Methanobacteriota</taxon>
        <taxon>Stenosarchaea group</taxon>
        <taxon>Halobacteria</taxon>
        <taxon>Halobacteriales</taxon>
        <taxon>Natrialbaceae</taxon>
        <taxon>Salinadaptatus</taxon>
    </lineage>
</organism>
<dbReference type="GO" id="GO:0015833">
    <property type="term" value="P:peptide transport"/>
    <property type="evidence" value="ECO:0007669"/>
    <property type="project" value="TreeGrafter"/>
</dbReference>
<feature type="domain" description="Solute-binding protein family 5" evidence="4">
    <location>
        <begin position="280"/>
        <end position="533"/>
    </location>
</feature>
<evidence type="ECO:0000259" key="4">
    <source>
        <dbReference type="Pfam" id="PF00496"/>
    </source>
</evidence>
<dbReference type="Proteomes" id="UP000318864">
    <property type="component" value="Unassembled WGS sequence"/>
</dbReference>
<dbReference type="CDD" id="cd00995">
    <property type="entry name" value="PBP2_NikA_DppA_OppA_like"/>
    <property type="match status" value="1"/>
</dbReference>
<comment type="similarity">
    <text evidence="1">Belongs to the bacterial solute-binding protein 5 family.</text>
</comment>